<evidence type="ECO:0000313" key="8">
    <source>
        <dbReference type="Proteomes" id="UP001139488"/>
    </source>
</evidence>
<dbReference type="Pfam" id="PF04893">
    <property type="entry name" value="Yip1"/>
    <property type="match status" value="1"/>
</dbReference>
<keyword evidence="8" id="KW-1185">Reference proteome</keyword>
<feature type="transmembrane region" description="Helical" evidence="5">
    <location>
        <begin position="173"/>
        <end position="194"/>
    </location>
</feature>
<evidence type="ECO:0000256" key="4">
    <source>
        <dbReference type="ARBA" id="ARBA00023136"/>
    </source>
</evidence>
<accession>A0A9X1WCH6</accession>
<keyword evidence="4 5" id="KW-0472">Membrane</keyword>
<evidence type="ECO:0000256" key="2">
    <source>
        <dbReference type="ARBA" id="ARBA00022692"/>
    </source>
</evidence>
<organism evidence="7 8">
    <name type="scientific">Vibrio gelatinilyticus</name>
    <dbReference type="NCBI Taxonomy" id="2893468"/>
    <lineage>
        <taxon>Bacteria</taxon>
        <taxon>Pseudomonadati</taxon>
        <taxon>Pseudomonadota</taxon>
        <taxon>Gammaproteobacteria</taxon>
        <taxon>Vibrionales</taxon>
        <taxon>Vibrionaceae</taxon>
        <taxon>Vibrio</taxon>
    </lineage>
</organism>
<dbReference type="EMBL" id="JAJNNZ010000010">
    <property type="protein sequence ID" value="MCJ2377734.1"/>
    <property type="molecule type" value="Genomic_DNA"/>
</dbReference>
<evidence type="ECO:0000256" key="3">
    <source>
        <dbReference type="ARBA" id="ARBA00022989"/>
    </source>
</evidence>
<comment type="subcellular location">
    <subcellularLocation>
        <location evidence="1">Membrane</location>
        <topology evidence="1">Multi-pass membrane protein</topology>
    </subcellularLocation>
</comment>
<dbReference type="InterPro" id="IPR006977">
    <property type="entry name" value="Yip1_dom"/>
</dbReference>
<dbReference type="Proteomes" id="UP001139488">
    <property type="component" value="Unassembled WGS sequence"/>
</dbReference>
<dbReference type="GO" id="GO:0016020">
    <property type="term" value="C:membrane"/>
    <property type="evidence" value="ECO:0007669"/>
    <property type="project" value="UniProtKB-SubCell"/>
</dbReference>
<feature type="transmembrane region" description="Helical" evidence="5">
    <location>
        <begin position="92"/>
        <end position="110"/>
    </location>
</feature>
<reference evidence="7" key="1">
    <citation type="submission" date="2021-11" db="EMBL/GenBank/DDBJ databases">
        <title>Vibrio ZSDE26 sp. nov. and Vibrio ZSDZ34 sp. nov., isolated from coastal seawater in Qingdao.</title>
        <authorList>
            <person name="Zhang P."/>
        </authorList>
    </citation>
    <scope>NUCLEOTIDE SEQUENCE</scope>
    <source>
        <strain evidence="7">ZSDZ34</strain>
    </source>
</reference>
<feature type="domain" description="Yip1" evidence="6">
    <location>
        <begin position="13"/>
        <end position="222"/>
    </location>
</feature>
<keyword evidence="2 5" id="KW-0812">Transmembrane</keyword>
<comment type="caution">
    <text evidence="7">The sequence shown here is derived from an EMBL/GenBank/DDBJ whole genome shotgun (WGS) entry which is preliminary data.</text>
</comment>
<feature type="transmembrane region" description="Helical" evidence="5">
    <location>
        <begin position="206"/>
        <end position="227"/>
    </location>
</feature>
<dbReference type="RefSeq" id="WP_244357983.1">
    <property type="nucleotide sequence ID" value="NZ_JAJNNZ010000010.1"/>
</dbReference>
<name>A0A9X1WCH6_9VIBR</name>
<protein>
    <submittedName>
        <fullName evidence="7">YIP1 family protein</fullName>
    </submittedName>
</protein>
<dbReference type="AlphaFoldDB" id="A0A9X1WCH6"/>
<keyword evidence="3 5" id="KW-1133">Transmembrane helix</keyword>
<evidence type="ECO:0000256" key="5">
    <source>
        <dbReference type="SAM" id="Phobius"/>
    </source>
</evidence>
<proteinExistence type="predicted"/>
<evidence type="ECO:0000313" key="7">
    <source>
        <dbReference type="EMBL" id="MCJ2377734.1"/>
    </source>
</evidence>
<evidence type="ECO:0000256" key="1">
    <source>
        <dbReference type="ARBA" id="ARBA00004141"/>
    </source>
</evidence>
<feature type="transmembrane region" description="Helical" evidence="5">
    <location>
        <begin position="122"/>
        <end position="144"/>
    </location>
</feature>
<feature type="transmembrane region" description="Helical" evidence="5">
    <location>
        <begin position="33"/>
        <end position="51"/>
    </location>
</feature>
<evidence type="ECO:0000259" key="6">
    <source>
        <dbReference type="Pfam" id="PF04893"/>
    </source>
</evidence>
<sequence>MTGSRSPLALFVDLFRSPSGAFIALYQHGKWGWWCYLLLLLAPFLFWGAYFDMVNFDWLVSELTPQIESINPEQLALLDANTLMASEILSDVTARSLTICALAFWFYLATKAIQPILGYWKWVAACCAILFPAILGDIASYVSLSLNQGYVLTYAADLNSLNGLAKLPLTNKWSGLLSAVPLLLPWYIVLGFAVTSTWTNVSRRQAIKISSLPWLIFYLVWFIRVLIGF</sequence>
<gene>
    <name evidence="7" type="ORF">LNL84_12935</name>
</gene>